<gene>
    <name evidence="9" type="ORF">BLE401_05810</name>
</gene>
<dbReference type="GO" id="GO:0009252">
    <property type="term" value="P:peptidoglycan biosynthetic process"/>
    <property type="evidence" value="ECO:0007669"/>
    <property type="project" value="UniProtKB-UniPathway"/>
</dbReference>
<keyword evidence="3" id="KW-0808">Transferase</keyword>
<dbReference type="CDD" id="cd16913">
    <property type="entry name" value="YkuD_like"/>
    <property type="match status" value="1"/>
</dbReference>
<dbReference type="PROSITE" id="PS52029">
    <property type="entry name" value="LD_TPASE"/>
    <property type="match status" value="1"/>
</dbReference>
<feature type="active site" description="Nucleophile" evidence="7">
    <location>
        <position position="136"/>
    </location>
</feature>
<evidence type="ECO:0000313" key="9">
    <source>
        <dbReference type="EMBL" id="AUI70544.1"/>
    </source>
</evidence>
<dbReference type="InterPro" id="IPR038063">
    <property type="entry name" value="Transpep_catalytic_dom"/>
</dbReference>
<evidence type="ECO:0000256" key="1">
    <source>
        <dbReference type="ARBA" id="ARBA00004752"/>
    </source>
</evidence>
<dbReference type="Pfam" id="PF03734">
    <property type="entry name" value="YkuD"/>
    <property type="match status" value="1"/>
</dbReference>
<dbReference type="PANTHER" id="PTHR36699">
    <property type="entry name" value="LD-TRANSPEPTIDASE"/>
    <property type="match status" value="1"/>
</dbReference>
<keyword evidence="6 7" id="KW-0961">Cell wall biogenesis/degradation</keyword>
<dbReference type="GO" id="GO:0004180">
    <property type="term" value="F:carboxypeptidase activity"/>
    <property type="evidence" value="ECO:0007669"/>
    <property type="project" value="UniProtKB-ARBA"/>
</dbReference>
<dbReference type="AlphaFoldDB" id="A0A2N9YJ79"/>
<feature type="domain" description="L,D-TPase catalytic" evidence="8">
    <location>
        <begin position="37"/>
        <end position="167"/>
    </location>
</feature>
<reference evidence="10" key="1">
    <citation type="submission" date="2016-12" db="EMBL/GenBank/DDBJ databases">
        <title>Complete Genome Sequence of Beggiatoa leptomitiformis D-401.</title>
        <authorList>
            <person name="Fomenkov A."/>
            <person name="Vincze T."/>
            <person name="Grabovich M."/>
            <person name="Anton B.P."/>
            <person name="Dubinina G."/>
            <person name="Orlova M."/>
            <person name="Belousova E."/>
            <person name="Roberts R.J."/>
        </authorList>
    </citation>
    <scope>NUCLEOTIDE SEQUENCE [LARGE SCALE GENOMIC DNA]</scope>
    <source>
        <strain evidence="10">D-401</strain>
    </source>
</reference>
<evidence type="ECO:0000256" key="2">
    <source>
        <dbReference type="ARBA" id="ARBA00005992"/>
    </source>
</evidence>
<evidence type="ECO:0000259" key="8">
    <source>
        <dbReference type="PROSITE" id="PS52029"/>
    </source>
</evidence>
<evidence type="ECO:0000313" key="10">
    <source>
        <dbReference type="Proteomes" id="UP000234271"/>
    </source>
</evidence>
<dbReference type="UniPathway" id="UPA00219"/>
<dbReference type="EMBL" id="CP018889">
    <property type="protein sequence ID" value="AUI70544.1"/>
    <property type="molecule type" value="Genomic_DNA"/>
</dbReference>
<evidence type="ECO:0000256" key="3">
    <source>
        <dbReference type="ARBA" id="ARBA00022679"/>
    </source>
</evidence>
<accession>A0A2N9YJ79</accession>
<evidence type="ECO:0000256" key="6">
    <source>
        <dbReference type="ARBA" id="ARBA00023316"/>
    </source>
</evidence>
<dbReference type="GO" id="GO:0008360">
    <property type="term" value="P:regulation of cell shape"/>
    <property type="evidence" value="ECO:0007669"/>
    <property type="project" value="UniProtKB-UniRule"/>
</dbReference>
<evidence type="ECO:0000256" key="4">
    <source>
        <dbReference type="ARBA" id="ARBA00022960"/>
    </source>
</evidence>
<dbReference type="SUPFAM" id="SSF141523">
    <property type="entry name" value="L,D-transpeptidase catalytic domain-like"/>
    <property type="match status" value="1"/>
</dbReference>
<dbReference type="KEGG" id="blep:AL038_00260"/>
<dbReference type="InterPro" id="IPR005490">
    <property type="entry name" value="LD_TPept_cat_dom"/>
</dbReference>
<keyword evidence="5 7" id="KW-0573">Peptidoglycan synthesis</keyword>
<feature type="active site" description="Proton donor/acceptor" evidence="7">
    <location>
        <position position="128"/>
    </location>
</feature>
<evidence type="ECO:0000256" key="5">
    <source>
        <dbReference type="ARBA" id="ARBA00022984"/>
    </source>
</evidence>
<organism evidence="9 10">
    <name type="scientific">Beggiatoa leptomitoformis</name>
    <dbReference type="NCBI Taxonomy" id="288004"/>
    <lineage>
        <taxon>Bacteria</taxon>
        <taxon>Pseudomonadati</taxon>
        <taxon>Pseudomonadota</taxon>
        <taxon>Gammaproteobacteria</taxon>
        <taxon>Thiotrichales</taxon>
        <taxon>Thiotrichaceae</taxon>
        <taxon>Beggiatoa</taxon>
    </lineage>
</organism>
<comment type="similarity">
    <text evidence="2">Belongs to the YkuD family.</text>
</comment>
<dbReference type="Proteomes" id="UP000234271">
    <property type="component" value="Chromosome"/>
</dbReference>
<sequence>MNETKMANNTENRISPEIIEKLQIAIQEKGLTWGTPIFIRIFKQEKQLEVWLEKNNEFVLFKTYPICTYSGELGSKKREGDKQSPEGFYFVTPAQMNPNSQYHLAFNLGFPNDYDRAKKWTGSALMVHGGCVSIGCYAMTDPFIEEIYTLADVALQKGQSFFRVHIFPFRMTEENLQSHANSVWSAFWLNLKAGYDFFEQYQRPPNVKVKNSLYIFEAS</sequence>
<keyword evidence="10" id="KW-1185">Reference proteome</keyword>
<dbReference type="STRING" id="288004.AL038_00260"/>
<name>A0A2N9YJ79_9GAMM</name>
<keyword evidence="4 7" id="KW-0133">Cell shape</keyword>
<comment type="pathway">
    <text evidence="1 7">Cell wall biogenesis; peptidoglycan biosynthesis.</text>
</comment>
<protein>
    <submittedName>
        <fullName evidence="9">L,D-transpeptidase family protein</fullName>
    </submittedName>
</protein>
<proteinExistence type="inferred from homology"/>
<evidence type="ECO:0000256" key="7">
    <source>
        <dbReference type="PROSITE-ProRule" id="PRU01373"/>
    </source>
</evidence>
<dbReference type="OrthoDB" id="9809748at2"/>
<dbReference type="PANTHER" id="PTHR36699:SF1">
    <property type="entry name" value="L,D-TRANSPEPTIDASE YAFK-RELATED"/>
    <property type="match status" value="1"/>
</dbReference>
<dbReference type="GO" id="GO:0016740">
    <property type="term" value="F:transferase activity"/>
    <property type="evidence" value="ECO:0007669"/>
    <property type="project" value="UniProtKB-KW"/>
</dbReference>
<dbReference type="GO" id="GO:0071555">
    <property type="term" value="P:cell wall organization"/>
    <property type="evidence" value="ECO:0007669"/>
    <property type="project" value="UniProtKB-UniRule"/>
</dbReference>